<reference evidence="9" key="1">
    <citation type="submission" date="2020-09" db="EMBL/GenBank/DDBJ databases">
        <authorList>
            <person name="Kikuchi T."/>
        </authorList>
    </citation>
    <scope>NUCLEOTIDE SEQUENCE</scope>
    <source>
        <strain evidence="9">SH1</strain>
    </source>
</reference>
<dbReference type="GO" id="GO:0005634">
    <property type="term" value="C:nucleus"/>
    <property type="evidence" value="ECO:0007669"/>
    <property type="project" value="UniProtKB-SubCell"/>
</dbReference>
<organism evidence="9 10">
    <name type="scientific">Bursaphelenchus okinawaensis</name>
    <dbReference type="NCBI Taxonomy" id="465554"/>
    <lineage>
        <taxon>Eukaryota</taxon>
        <taxon>Metazoa</taxon>
        <taxon>Ecdysozoa</taxon>
        <taxon>Nematoda</taxon>
        <taxon>Chromadorea</taxon>
        <taxon>Rhabditida</taxon>
        <taxon>Tylenchina</taxon>
        <taxon>Tylenchomorpha</taxon>
        <taxon>Aphelenchoidea</taxon>
        <taxon>Aphelenchoididae</taxon>
        <taxon>Bursaphelenchus</taxon>
    </lineage>
</organism>
<dbReference type="Gene3D" id="1.10.10.60">
    <property type="entry name" value="Homeodomain-like"/>
    <property type="match status" value="1"/>
</dbReference>
<dbReference type="CDD" id="cd00086">
    <property type="entry name" value="homeodomain"/>
    <property type="match status" value="1"/>
</dbReference>
<evidence type="ECO:0000256" key="3">
    <source>
        <dbReference type="ARBA" id="ARBA00023155"/>
    </source>
</evidence>
<sequence length="163" mass="19064">MAECETHVPEYCQVYEVLTNDGSTKRYLFPKALDLSRPKRPRTTFSTDQLKVLESEFQKNPYLVGTERSQLAKRLNLKEVQVKVWFQNRRTKTKKGDGNEAKSPKPIEPPVQPMVSQPNFAQNSPEQLQTMPNQPLFLNIPPNYLQNPFFPPDFNRFYVDFLR</sequence>
<dbReference type="GO" id="GO:0000981">
    <property type="term" value="F:DNA-binding transcription factor activity, RNA polymerase II-specific"/>
    <property type="evidence" value="ECO:0007669"/>
    <property type="project" value="InterPro"/>
</dbReference>
<keyword evidence="3 5" id="KW-0371">Homeobox</keyword>
<evidence type="ECO:0000256" key="4">
    <source>
        <dbReference type="ARBA" id="ARBA00023242"/>
    </source>
</evidence>
<evidence type="ECO:0000256" key="5">
    <source>
        <dbReference type="PROSITE-ProRule" id="PRU00108"/>
    </source>
</evidence>
<dbReference type="GO" id="GO:0000978">
    <property type="term" value="F:RNA polymerase II cis-regulatory region sequence-specific DNA binding"/>
    <property type="evidence" value="ECO:0007669"/>
    <property type="project" value="TreeGrafter"/>
</dbReference>
<dbReference type="PRINTS" id="PR00024">
    <property type="entry name" value="HOMEOBOX"/>
</dbReference>
<dbReference type="AlphaFoldDB" id="A0A811KSY7"/>
<evidence type="ECO:0000256" key="6">
    <source>
        <dbReference type="RuleBase" id="RU000682"/>
    </source>
</evidence>
<dbReference type="GO" id="GO:0007420">
    <property type="term" value="P:brain development"/>
    <property type="evidence" value="ECO:0007669"/>
    <property type="project" value="TreeGrafter"/>
</dbReference>
<dbReference type="InterPro" id="IPR017970">
    <property type="entry name" value="Homeobox_CS"/>
</dbReference>
<dbReference type="SUPFAM" id="SSF46689">
    <property type="entry name" value="Homeodomain-like"/>
    <property type="match status" value="1"/>
</dbReference>
<name>A0A811KSY7_9BILA</name>
<protein>
    <recommendedName>
        <fullName evidence="8">Homeobox domain-containing protein</fullName>
    </recommendedName>
</protein>
<feature type="compositionally biased region" description="Basic and acidic residues" evidence="7">
    <location>
        <begin position="94"/>
        <end position="105"/>
    </location>
</feature>
<dbReference type="InterPro" id="IPR020479">
    <property type="entry name" value="HD_metazoa"/>
</dbReference>
<keyword evidence="10" id="KW-1185">Reference proteome</keyword>
<evidence type="ECO:0000256" key="7">
    <source>
        <dbReference type="SAM" id="MobiDB-lite"/>
    </source>
</evidence>
<comment type="subcellular location">
    <subcellularLocation>
        <location evidence="1 5 6">Nucleus</location>
    </subcellularLocation>
</comment>
<feature type="domain" description="Homeobox" evidence="8">
    <location>
        <begin position="36"/>
        <end position="96"/>
    </location>
</feature>
<dbReference type="EMBL" id="CAJFCW020000004">
    <property type="protein sequence ID" value="CAG9110277.1"/>
    <property type="molecule type" value="Genomic_DNA"/>
</dbReference>
<evidence type="ECO:0000313" key="10">
    <source>
        <dbReference type="Proteomes" id="UP000614601"/>
    </source>
</evidence>
<feature type="DNA-binding region" description="Homeobox" evidence="5">
    <location>
        <begin position="38"/>
        <end position="97"/>
    </location>
</feature>
<keyword evidence="2 5" id="KW-0238">DNA-binding</keyword>
<dbReference type="PROSITE" id="PS50071">
    <property type="entry name" value="HOMEOBOX_2"/>
    <property type="match status" value="1"/>
</dbReference>
<dbReference type="EMBL" id="CAJFDH010000004">
    <property type="protein sequence ID" value="CAD5218386.1"/>
    <property type="molecule type" value="Genomic_DNA"/>
</dbReference>
<dbReference type="PANTHER" id="PTHR24339:SF28">
    <property type="entry name" value="E5-RELATED"/>
    <property type="match status" value="1"/>
</dbReference>
<evidence type="ECO:0000256" key="2">
    <source>
        <dbReference type="ARBA" id="ARBA00023125"/>
    </source>
</evidence>
<dbReference type="InterPro" id="IPR001356">
    <property type="entry name" value="HD"/>
</dbReference>
<feature type="region of interest" description="Disordered" evidence="7">
    <location>
        <begin position="88"/>
        <end position="112"/>
    </location>
</feature>
<dbReference type="PROSITE" id="PS00027">
    <property type="entry name" value="HOMEOBOX_1"/>
    <property type="match status" value="1"/>
</dbReference>
<dbReference type="InterPro" id="IPR009057">
    <property type="entry name" value="Homeodomain-like_sf"/>
</dbReference>
<evidence type="ECO:0000313" key="9">
    <source>
        <dbReference type="EMBL" id="CAD5218386.1"/>
    </source>
</evidence>
<proteinExistence type="predicted"/>
<dbReference type="Proteomes" id="UP000614601">
    <property type="component" value="Unassembled WGS sequence"/>
</dbReference>
<dbReference type="Pfam" id="PF00046">
    <property type="entry name" value="Homeodomain"/>
    <property type="match status" value="1"/>
</dbReference>
<comment type="caution">
    <text evidence="9">The sequence shown here is derived from an EMBL/GenBank/DDBJ whole genome shotgun (WGS) entry which is preliminary data.</text>
</comment>
<dbReference type="InterPro" id="IPR050877">
    <property type="entry name" value="EMX-VAX-Noto_Homeobox_TFs"/>
</dbReference>
<dbReference type="SMART" id="SM00389">
    <property type="entry name" value="HOX"/>
    <property type="match status" value="1"/>
</dbReference>
<keyword evidence="4 5" id="KW-0539">Nucleus</keyword>
<evidence type="ECO:0000256" key="1">
    <source>
        <dbReference type="ARBA" id="ARBA00004123"/>
    </source>
</evidence>
<accession>A0A811KSY7</accession>
<dbReference type="Proteomes" id="UP000783686">
    <property type="component" value="Unassembled WGS sequence"/>
</dbReference>
<evidence type="ECO:0000259" key="8">
    <source>
        <dbReference type="PROSITE" id="PS50071"/>
    </source>
</evidence>
<gene>
    <name evidence="9" type="ORF">BOKJ2_LOCUS7596</name>
</gene>
<dbReference type="PANTHER" id="PTHR24339">
    <property type="entry name" value="HOMEOBOX PROTEIN EMX-RELATED"/>
    <property type="match status" value="1"/>
</dbReference>
<dbReference type="OrthoDB" id="6159439at2759"/>
<dbReference type="GO" id="GO:0030182">
    <property type="term" value="P:neuron differentiation"/>
    <property type="evidence" value="ECO:0007669"/>
    <property type="project" value="TreeGrafter"/>
</dbReference>